<gene>
    <name evidence="2" type="ORF">CIK62_10655</name>
    <name evidence="1" type="ORF">CIK79_02040</name>
</gene>
<evidence type="ECO:0000313" key="2">
    <source>
        <dbReference type="EMBL" id="PCC50134.1"/>
    </source>
</evidence>
<evidence type="ECO:0000313" key="4">
    <source>
        <dbReference type="Proteomes" id="UP000218377"/>
    </source>
</evidence>
<sequence length="62" mass="6670">MEDVVDELDSQFCSACFGFCGLAITPPIGPLGFGPSWPDLMILVATVPVRYVMHSKALQQGI</sequence>
<reference evidence="3 4" key="1">
    <citation type="journal article" date="2017" name="Elife">
        <title>Extensive horizontal gene transfer in cheese-associated bacteria.</title>
        <authorList>
            <person name="Bonham K.S."/>
            <person name="Wolfe B.E."/>
            <person name="Dutton R.J."/>
        </authorList>
    </citation>
    <scope>NUCLEOTIDE SEQUENCE [LARGE SCALE GENOMIC DNA]</scope>
    <source>
        <strain evidence="2 3">900_6</strain>
        <strain evidence="1 4">JB5</strain>
    </source>
</reference>
<dbReference type="AlphaFoldDB" id="A0A2A3ZF46"/>
<evidence type="ECO:0000313" key="1">
    <source>
        <dbReference type="EMBL" id="PCC17183.1"/>
    </source>
</evidence>
<dbReference type="Proteomes" id="UP000217720">
    <property type="component" value="Unassembled WGS sequence"/>
</dbReference>
<dbReference type="EMBL" id="NRGO01000012">
    <property type="protein sequence ID" value="PCC50134.1"/>
    <property type="molecule type" value="Genomic_DNA"/>
</dbReference>
<dbReference type="Proteomes" id="UP000218377">
    <property type="component" value="Unassembled WGS sequence"/>
</dbReference>
<evidence type="ECO:0000313" key="3">
    <source>
        <dbReference type="Proteomes" id="UP000217720"/>
    </source>
</evidence>
<accession>A0A2A3ZF46</accession>
<protein>
    <submittedName>
        <fullName evidence="2">Uncharacterized protein</fullName>
    </submittedName>
</protein>
<dbReference type="EMBL" id="NRGX01000001">
    <property type="protein sequence ID" value="PCC17183.1"/>
    <property type="molecule type" value="Genomic_DNA"/>
</dbReference>
<name>A0A2A3ZF46_BREAU</name>
<organism evidence="2 3">
    <name type="scientific">Brevibacterium aurantiacum</name>
    <dbReference type="NCBI Taxonomy" id="273384"/>
    <lineage>
        <taxon>Bacteria</taxon>
        <taxon>Bacillati</taxon>
        <taxon>Actinomycetota</taxon>
        <taxon>Actinomycetes</taxon>
        <taxon>Micrococcales</taxon>
        <taxon>Brevibacteriaceae</taxon>
        <taxon>Brevibacterium</taxon>
    </lineage>
</organism>
<proteinExistence type="predicted"/>
<comment type="caution">
    <text evidence="2">The sequence shown here is derived from an EMBL/GenBank/DDBJ whole genome shotgun (WGS) entry which is preliminary data.</text>
</comment>